<dbReference type="Proteomes" id="UP000821845">
    <property type="component" value="Chromosome 1"/>
</dbReference>
<organism evidence="1 2">
    <name type="scientific">Hyalomma asiaticum</name>
    <name type="common">Tick</name>
    <dbReference type="NCBI Taxonomy" id="266040"/>
    <lineage>
        <taxon>Eukaryota</taxon>
        <taxon>Metazoa</taxon>
        <taxon>Ecdysozoa</taxon>
        <taxon>Arthropoda</taxon>
        <taxon>Chelicerata</taxon>
        <taxon>Arachnida</taxon>
        <taxon>Acari</taxon>
        <taxon>Parasitiformes</taxon>
        <taxon>Ixodida</taxon>
        <taxon>Ixodoidea</taxon>
        <taxon>Ixodidae</taxon>
        <taxon>Hyalomminae</taxon>
        <taxon>Hyalomma</taxon>
    </lineage>
</organism>
<comment type="caution">
    <text evidence="1">The sequence shown here is derived from an EMBL/GenBank/DDBJ whole genome shotgun (WGS) entry which is preliminary data.</text>
</comment>
<reference evidence="1" key="1">
    <citation type="submission" date="2020-05" db="EMBL/GenBank/DDBJ databases">
        <title>Large-scale comparative analyses of tick genomes elucidate their genetic diversity and vector capacities.</title>
        <authorList>
            <person name="Jia N."/>
            <person name="Wang J."/>
            <person name="Shi W."/>
            <person name="Du L."/>
            <person name="Sun Y."/>
            <person name="Zhan W."/>
            <person name="Jiang J."/>
            <person name="Wang Q."/>
            <person name="Zhang B."/>
            <person name="Ji P."/>
            <person name="Sakyi L.B."/>
            <person name="Cui X."/>
            <person name="Yuan T."/>
            <person name="Jiang B."/>
            <person name="Yang W."/>
            <person name="Lam T.T.-Y."/>
            <person name="Chang Q."/>
            <person name="Ding S."/>
            <person name="Wang X."/>
            <person name="Zhu J."/>
            <person name="Ruan X."/>
            <person name="Zhao L."/>
            <person name="Wei J."/>
            <person name="Que T."/>
            <person name="Du C."/>
            <person name="Cheng J."/>
            <person name="Dai P."/>
            <person name="Han X."/>
            <person name="Huang E."/>
            <person name="Gao Y."/>
            <person name="Liu J."/>
            <person name="Shao H."/>
            <person name="Ye R."/>
            <person name="Li L."/>
            <person name="Wei W."/>
            <person name="Wang X."/>
            <person name="Wang C."/>
            <person name="Yang T."/>
            <person name="Huo Q."/>
            <person name="Li W."/>
            <person name="Guo W."/>
            <person name="Chen H."/>
            <person name="Zhou L."/>
            <person name="Ni X."/>
            <person name="Tian J."/>
            <person name="Zhou Y."/>
            <person name="Sheng Y."/>
            <person name="Liu T."/>
            <person name="Pan Y."/>
            <person name="Xia L."/>
            <person name="Li J."/>
            <person name="Zhao F."/>
            <person name="Cao W."/>
        </authorList>
    </citation>
    <scope>NUCLEOTIDE SEQUENCE</scope>
    <source>
        <strain evidence="1">Hyas-2018</strain>
    </source>
</reference>
<gene>
    <name evidence="1" type="ORF">HPB50_002268</name>
</gene>
<name>A0ACB7TD77_HYAAI</name>
<evidence type="ECO:0000313" key="2">
    <source>
        <dbReference type="Proteomes" id="UP000821845"/>
    </source>
</evidence>
<protein>
    <submittedName>
        <fullName evidence="1">Uncharacterized protein</fullName>
    </submittedName>
</protein>
<keyword evidence="2" id="KW-1185">Reference proteome</keyword>
<evidence type="ECO:0000313" key="1">
    <source>
        <dbReference type="EMBL" id="KAH6944201.1"/>
    </source>
</evidence>
<sequence>MAPLLVSRYAPGISRGALHTVRRRTRGRRDVRRSRPRIRQEPLERSPLVTLFAHPFPARETTGPATDGGAAAACSNIGPAGGATYRVPDPPRGALGTRRELRGLPAELLAGRSLPQTGSRETLTAWRKMRDSDTTLRMKKGTLYWQAASLNALT</sequence>
<accession>A0ACB7TD77</accession>
<dbReference type="EMBL" id="CM023481">
    <property type="protein sequence ID" value="KAH6944201.1"/>
    <property type="molecule type" value="Genomic_DNA"/>
</dbReference>
<proteinExistence type="predicted"/>